<dbReference type="InterPro" id="IPR029063">
    <property type="entry name" value="SAM-dependent_MTases_sf"/>
</dbReference>
<keyword evidence="2" id="KW-1185">Reference proteome</keyword>
<dbReference type="RefSeq" id="WP_379723080.1">
    <property type="nucleotide sequence ID" value="NZ_JBHRYJ010000001.1"/>
</dbReference>
<evidence type="ECO:0000313" key="1">
    <source>
        <dbReference type="EMBL" id="MFC3675119.1"/>
    </source>
</evidence>
<protein>
    <submittedName>
        <fullName evidence="1">TylF/MycF/NovP-related O-methyltransferase</fullName>
        <ecNumber evidence="1">2.1.1.-</ecNumber>
    </submittedName>
</protein>
<dbReference type="EMBL" id="JBHRYJ010000001">
    <property type="protein sequence ID" value="MFC3675119.1"/>
    <property type="molecule type" value="Genomic_DNA"/>
</dbReference>
<organism evidence="1 2">
    <name type="scientific">Ferrovibrio xuzhouensis</name>
    <dbReference type="NCBI Taxonomy" id="1576914"/>
    <lineage>
        <taxon>Bacteria</taxon>
        <taxon>Pseudomonadati</taxon>
        <taxon>Pseudomonadota</taxon>
        <taxon>Alphaproteobacteria</taxon>
        <taxon>Rhodospirillales</taxon>
        <taxon>Rhodospirillaceae</taxon>
        <taxon>Ferrovibrio</taxon>
    </lineage>
</organism>
<dbReference type="EC" id="2.1.1.-" evidence="1"/>
<reference evidence="2" key="1">
    <citation type="journal article" date="2019" name="Int. J. Syst. Evol. Microbiol.">
        <title>The Global Catalogue of Microorganisms (GCM) 10K type strain sequencing project: providing services to taxonomists for standard genome sequencing and annotation.</title>
        <authorList>
            <consortium name="The Broad Institute Genomics Platform"/>
            <consortium name="The Broad Institute Genome Sequencing Center for Infectious Disease"/>
            <person name="Wu L."/>
            <person name="Ma J."/>
        </authorList>
    </citation>
    <scope>NUCLEOTIDE SEQUENCE [LARGE SCALE GENOMIC DNA]</scope>
    <source>
        <strain evidence="2">KCTC 42182</strain>
    </source>
</reference>
<dbReference type="GO" id="GO:0008168">
    <property type="term" value="F:methyltransferase activity"/>
    <property type="evidence" value="ECO:0007669"/>
    <property type="project" value="UniProtKB-KW"/>
</dbReference>
<evidence type="ECO:0000313" key="2">
    <source>
        <dbReference type="Proteomes" id="UP001595711"/>
    </source>
</evidence>
<accession>A0ABV7VCA5</accession>
<gene>
    <name evidence="1" type="ORF">ACFOOQ_06175</name>
</gene>
<dbReference type="Gene3D" id="3.40.50.150">
    <property type="entry name" value="Vaccinia Virus protein VP39"/>
    <property type="match status" value="1"/>
</dbReference>
<keyword evidence="1" id="KW-0808">Transferase</keyword>
<dbReference type="InterPro" id="IPR008884">
    <property type="entry name" value="TylF_MeTrfase"/>
</dbReference>
<dbReference type="Proteomes" id="UP001595711">
    <property type="component" value="Unassembled WGS sequence"/>
</dbReference>
<sequence length="639" mass="71033">MTAPESKTPGPQSMEELVEHAAGQVTDALPPAVEARLRDLIGRFDAAVAGLAPVPLTCVIFHLTLPPDARRIDYVDIQADQGKIDYIAVLQHAFAMARAFNPDCRILYITGEADDADFVPADVTVVRLPLEPRHLMYERVVAISAYVQSRAFASDTAFLDSDAFVNLPLAPLFRLPFDVAVTYRNDPGLMKINEGVIFASPRRGLAARGFFRRYLATYEALRGDPVVVGQYKEIRRWRGGQLSLSAVSHIAGVVSETDIRKVAGALVRYLPCNSCNFFVRDGDKWPHVILQRKFVLHLKGPTKNAVAAVAAFQVNWSHQVPEEGSLAARPDPVQAPARPPAAMPRIGDLPVIGDMPRIGDPPRLGNPSPAPGTSPGLGAGYVKPMFSFINKEYNKPPFALPAVRQKFAMILQAVLQTMGANQPDSGAFAADDMVIWFRNLGFLEQEDFIAAFGPYLADPTLRARIWRIYMLCWGVKSCVGLPGDFMDVGCYDGRTVEIMERYCNFQTVPDKTWWLYDMFENPPQEARKASHGPQLFERVQQTFESRGRFRVIKGPVPESFAQGLPDRVAFAQIDLNAAEPEIGTLHAIYDRIVPGGLIIFDDYGFRRHRPSFVAELEYFTRRGQIVWESPTGQGLFIKR</sequence>
<keyword evidence="1" id="KW-0489">Methyltransferase</keyword>
<name>A0ABV7VCA5_9PROT</name>
<dbReference type="Pfam" id="PF05711">
    <property type="entry name" value="TylF"/>
    <property type="match status" value="1"/>
</dbReference>
<dbReference type="GO" id="GO:0032259">
    <property type="term" value="P:methylation"/>
    <property type="evidence" value="ECO:0007669"/>
    <property type="project" value="UniProtKB-KW"/>
</dbReference>
<proteinExistence type="predicted"/>
<comment type="caution">
    <text evidence="1">The sequence shown here is derived from an EMBL/GenBank/DDBJ whole genome shotgun (WGS) entry which is preliminary data.</text>
</comment>